<evidence type="ECO:0000313" key="2">
    <source>
        <dbReference type="Proteomes" id="UP000722165"/>
    </source>
</evidence>
<comment type="caution">
    <text evidence="1">The sequence shown here is derived from an EMBL/GenBank/DDBJ whole genome shotgun (WGS) entry which is preliminary data.</text>
</comment>
<name>A0ABS6NNC3_9BURK</name>
<gene>
    <name evidence="1" type="ORF">KU392_07730</name>
</gene>
<protein>
    <submittedName>
        <fullName evidence="1">Uncharacterized protein</fullName>
    </submittedName>
</protein>
<dbReference type="RefSeq" id="WP_217735022.1">
    <property type="nucleotide sequence ID" value="NZ_JAHSPR010000005.1"/>
</dbReference>
<evidence type="ECO:0000313" key="1">
    <source>
        <dbReference type="EMBL" id="MBV4397134.1"/>
    </source>
</evidence>
<proteinExistence type="predicted"/>
<reference evidence="1 2" key="1">
    <citation type="submission" date="2021-06" db="EMBL/GenBank/DDBJ databases">
        <authorList>
            <person name="Lu T."/>
            <person name="Wang Q."/>
            <person name="Han X."/>
        </authorList>
    </citation>
    <scope>NUCLEOTIDE SEQUENCE [LARGE SCALE GENOMIC DNA]</scope>
    <source>
        <strain evidence="1 2">LAM0050</strain>
    </source>
</reference>
<organism evidence="1 2">
    <name type="scientific">Advenella alkanexedens</name>
    <dbReference type="NCBI Taxonomy" id="1481665"/>
    <lineage>
        <taxon>Bacteria</taxon>
        <taxon>Pseudomonadati</taxon>
        <taxon>Pseudomonadota</taxon>
        <taxon>Betaproteobacteria</taxon>
        <taxon>Burkholderiales</taxon>
        <taxon>Alcaligenaceae</taxon>
    </lineage>
</organism>
<dbReference type="EMBL" id="JAHSPR010000005">
    <property type="protein sequence ID" value="MBV4397134.1"/>
    <property type="molecule type" value="Genomic_DNA"/>
</dbReference>
<keyword evidence="2" id="KW-1185">Reference proteome</keyword>
<accession>A0ABS6NNC3</accession>
<sequence length="234" mass="26688">MIRPLIRILVLTVGMTLAMPVWAKESLPQISSRLLRSLKIEQFDLAQEMKLFGEPAMTVVFTRDQSLDSFMRQIQEEQTVFRYADVIADQVFLHASLTQVHVMLRLFATAENSFRGELSLIENQSSATLSQSSFNERVAARFLPWIPAGAQLLMDIELPGREKVLQQLYWLNQSAGQTRHELKARLLASQWVPDSEDLLEQGVWHKGNQSLYVFVHAIKAGTGVYLMKKNKQAE</sequence>
<dbReference type="Proteomes" id="UP000722165">
    <property type="component" value="Unassembled WGS sequence"/>
</dbReference>